<sequence>MEATKKKSEPGKSVHAKATNTGIDPETGAKRLNIDWDSAADLDEEEGDDEAEVPSAVGYSALYLLTSFPVIIGISVVLILFYNFLQ</sequence>
<dbReference type="OrthoDB" id="2018626at2759"/>
<keyword evidence="4" id="KW-1185">Reference proteome</keyword>
<feature type="region of interest" description="Disordered" evidence="1">
    <location>
        <begin position="1"/>
        <end position="29"/>
    </location>
</feature>
<name>A0A8J5V2G3_ZIZPA</name>
<reference evidence="3" key="2">
    <citation type="submission" date="2021-02" db="EMBL/GenBank/DDBJ databases">
        <authorList>
            <person name="Kimball J.A."/>
            <person name="Haas M.W."/>
            <person name="Macchietto M."/>
            <person name="Kono T."/>
            <person name="Duquette J."/>
            <person name="Shao M."/>
        </authorList>
    </citation>
    <scope>NUCLEOTIDE SEQUENCE</scope>
    <source>
        <tissue evidence="3">Fresh leaf tissue</tissue>
    </source>
</reference>
<evidence type="ECO:0000313" key="3">
    <source>
        <dbReference type="EMBL" id="KAG8055112.1"/>
    </source>
</evidence>
<protein>
    <submittedName>
        <fullName evidence="3">Uncharacterized protein</fullName>
    </submittedName>
</protein>
<evidence type="ECO:0000256" key="1">
    <source>
        <dbReference type="SAM" id="MobiDB-lite"/>
    </source>
</evidence>
<dbReference type="Proteomes" id="UP000729402">
    <property type="component" value="Unassembled WGS sequence"/>
</dbReference>
<keyword evidence="2" id="KW-1133">Transmembrane helix</keyword>
<feature type="transmembrane region" description="Helical" evidence="2">
    <location>
        <begin position="61"/>
        <end position="85"/>
    </location>
</feature>
<evidence type="ECO:0000313" key="4">
    <source>
        <dbReference type="Proteomes" id="UP000729402"/>
    </source>
</evidence>
<reference evidence="3" key="1">
    <citation type="journal article" date="2021" name="bioRxiv">
        <title>Whole Genome Assembly and Annotation of Northern Wild Rice, Zizania palustris L., Supports a Whole Genome Duplication in the Zizania Genus.</title>
        <authorList>
            <person name="Haas M."/>
            <person name="Kono T."/>
            <person name="Macchietto M."/>
            <person name="Millas R."/>
            <person name="McGilp L."/>
            <person name="Shao M."/>
            <person name="Duquette J."/>
            <person name="Hirsch C.N."/>
            <person name="Kimball J."/>
        </authorList>
    </citation>
    <scope>NUCLEOTIDE SEQUENCE</scope>
    <source>
        <tissue evidence="3">Fresh leaf tissue</tissue>
    </source>
</reference>
<keyword evidence="2" id="KW-0812">Transmembrane</keyword>
<keyword evidence="2" id="KW-0472">Membrane</keyword>
<organism evidence="3 4">
    <name type="scientific">Zizania palustris</name>
    <name type="common">Northern wild rice</name>
    <dbReference type="NCBI Taxonomy" id="103762"/>
    <lineage>
        <taxon>Eukaryota</taxon>
        <taxon>Viridiplantae</taxon>
        <taxon>Streptophyta</taxon>
        <taxon>Embryophyta</taxon>
        <taxon>Tracheophyta</taxon>
        <taxon>Spermatophyta</taxon>
        <taxon>Magnoliopsida</taxon>
        <taxon>Liliopsida</taxon>
        <taxon>Poales</taxon>
        <taxon>Poaceae</taxon>
        <taxon>BOP clade</taxon>
        <taxon>Oryzoideae</taxon>
        <taxon>Oryzeae</taxon>
        <taxon>Zizaniinae</taxon>
        <taxon>Zizania</taxon>
    </lineage>
</organism>
<dbReference type="AlphaFoldDB" id="A0A8J5V2G3"/>
<feature type="compositionally biased region" description="Basic and acidic residues" evidence="1">
    <location>
        <begin position="1"/>
        <end position="12"/>
    </location>
</feature>
<accession>A0A8J5V2G3</accession>
<comment type="caution">
    <text evidence="3">The sequence shown here is derived from an EMBL/GenBank/DDBJ whole genome shotgun (WGS) entry which is preliminary data.</text>
</comment>
<evidence type="ECO:0000256" key="2">
    <source>
        <dbReference type="SAM" id="Phobius"/>
    </source>
</evidence>
<gene>
    <name evidence="3" type="ORF">GUJ93_ZPchr0001g31190</name>
</gene>
<proteinExistence type="predicted"/>
<dbReference type="EMBL" id="JAAALK010000288">
    <property type="protein sequence ID" value="KAG8055112.1"/>
    <property type="molecule type" value="Genomic_DNA"/>
</dbReference>